<proteinExistence type="predicted"/>
<dbReference type="Proteomes" id="UP000656367">
    <property type="component" value="Unassembled WGS sequence"/>
</dbReference>
<dbReference type="OrthoDB" id="173987at2157"/>
<dbReference type="AlphaFoldDB" id="A0A830FR70"/>
<comment type="caution">
    <text evidence="1">The sequence shown here is derived from an EMBL/GenBank/DDBJ whole genome shotgun (WGS) entry which is preliminary data.</text>
</comment>
<gene>
    <name evidence="1" type="ORF">GCM10009006_33030</name>
</gene>
<dbReference type="RefSeq" id="WP_188853613.1">
    <property type="nucleotide sequence ID" value="NZ_BMON01000003.1"/>
</dbReference>
<organism evidence="1 2">
    <name type="scientific">Haloarcula argentinensis</name>
    <dbReference type="NCBI Taxonomy" id="43776"/>
    <lineage>
        <taxon>Archaea</taxon>
        <taxon>Methanobacteriati</taxon>
        <taxon>Methanobacteriota</taxon>
        <taxon>Stenosarchaea group</taxon>
        <taxon>Halobacteria</taxon>
        <taxon>Halobacteriales</taxon>
        <taxon>Haloarculaceae</taxon>
        <taxon>Haloarcula</taxon>
    </lineage>
</organism>
<reference evidence="1" key="2">
    <citation type="submission" date="2020-09" db="EMBL/GenBank/DDBJ databases">
        <authorList>
            <person name="Sun Q."/>
            <person name="Ohkuma M."/>
        </authorList>
    </citation>
    <scope>NUCLEOTIDE SEQUENCE</scope>
    <source>
        <strain evidence="1">JCM 15759</strain>
    </source>
</reference>
<evidence type="ECO:0000313" key="1">
    <source>
        <dbReference type="EMBL" id="GGM49124.1"/>
    </source>
</evidence>
<dbReference type="EMBL" id="BMON01000003">
    <property type="protein sequence ID" value="GGM49124.1"/>
    <property type="molecule type" value="Genomic_DNA"/>
</dbReference>
<sequence length="272" mass="30188">MSGDNFSEAVLNAATDIVAILKEFGLSDQDILDAIMEYDGDADSSVEAVAGEFNISAPSERATSANKTMVLQDVLNHSELGVVTDSRYGHKVNLEHQADDAVNRFGYGFNFQSVGADEWVRLKSTHPRAFRLVVTGESGETVTTATFRYPPVDDEAQKSYQQQGALGAALNDTVLSDIGLHMCYLDEGSEHWKWFIIPKATLSKLVETYGESLAVFGEPLVRRCPRYTYSWNQIDIDEATDHEDEFGVPEPPTTYKLEEAYDLSEPASQQLW</sequence>
<accession>A0A830FR70</accession>
<reference evidence="1" key="1">
    <citation type="journal article" date="2014" name="Int. J. Syst. Evol. Microbiol.">
        <title>Complete genome sequence of Corynebacterium casei LMG S-19264T (=DSM 44701T), isolated from a smear-ripened cheese.</title>
        <authorList>
            <consortium name="US DOE Joint Genome Institute (JGI-PGF)"/>
            <person name="Walter F."/>
            <person name="Albersmeier A."/>
            <person name="Kalinowski J."/>
            <person name="Ruckert C."/>
        </authorList>
    </citation>
    <scope>NUCLEOTIDE SEQUENCE</scope>
    <source>
        <strain evidence="1">JCM 15759</strain>
    </source>
</reference>
<name>A0A830FR70_HALAR</name>
<protein>
    <submittedName>
        <fullName evidence="1">Uncharacterized protein</fullName>
    </submittedName>
</protein>
<evidence type="ECO:0000313" key="2">
    <source>
        <dbReference type="Proteomes" id="UP000656367"/>
    </source>
</evidence>